<dbReference type="InterPro" id="IPR045518">
    <property type="entry name" value="2EXR"/>
</dbReference>
<evidence type="ECO:0000313" key="2">
    <source>
        <dbReference type="EMBL" id="KAK5630895.1"/>
    </source>
</evidence>
<dbReference type="PANTHER" id="PTHR35910:SF6">
    <property type="entry name" value="2EXR DOMAIN-CONTAINING PROTEIN"/>
    <property type="match status" value="1"/>
</dbReference>
<comment type="caution">
    <text evidence="2">The sequence shown here is derived from an EMBL/GenBank/DDBJ whole genome shotgun (WGS) entry which is preliminary data.</text>
</comment>
<evidence type="ECO:0000259" key="1">
    <source>
        <dbReference type="Pfam" id="PF20150"/>
    </source>
</evidence>
<reference evidence="2 3" key="1">
    <citation type="submission" date="2023-10" db="EMBL/GenBank/DDBJ databases">
        <title>Draft genome sequence of Xylaria bambusicola isolate GMP-LS, the root and basal stem rot pathogen of sugarcane in Indonesia.</title>
        <authorList>
            <person name="Selvaraj P."/>
            <person name="Muralishankar V."/>
            <person name="Muruganantham S."/>
            <person name="Sp S."/>
            <person name="Haryani S."/>
            <person name="Lau K.J.X."/>
            <person name="Naqvi N.I."/>
        </authorList>
    </citation>
    <scope>NUCLEOTIDE SEQUENCE [LARGE SCALE GENOMIC DNA]</scope>
    <source>
        <strain evidence="2">GMP-LS</strain>
    </source>
</reference>
<sequence length="302" mass="36825">MRSENDFQKLGKAFQAVLKDIRCHTYQRMRKTRVKVRNKKRLKERNTDRRISYIKWKARYAQRMLRQRVTFKKFSSLPTEIRLQIWEQYVLTPRIIKVVYNLESRPYGRGHTIKMDGVKREQVCPLLLVSRESRYVALREPLILFGLSQFGKYHLRFAIRPHDIMFFEHNVCSWLFQSIEGDTSKIANIMFRWELEPDVKYEDRFMEIIERGIYVSKELRAWDNLENLYFLVDNPRVLLHRRWGWDDLHEVVPDKFPKYKDTLRMFPKLLRQYTLHTRYTLGYYASVQSSELMKVWKNVSVR</sequence>
<dbReference type="Proteomes" id="UP001305414">
    <property type="component" value="Unassembled WGS sequence"/>
</dbReference>
<dbReference type="PANTHER" id="PTHR35910">
    <property type="entry name" value="2EXR DOMAIN-CONTAINING PROTEIN"/>
    <property type="match status" value="1"/>
</dbReference>
<feature type="domain" description="2EXR" evidence="1">
    <location>
        <begin position="71"/>
        <end position="140"/>
    </location>
</feature>
<evidence type="ECO:0000313" key="3">
    <source>
        <dbReference type="Proteomes" id="UP001305414"/>
    </source>
</evidence>
<gene>
    <name evidence="2" type="ORF">RRF57_006610</name>
</gene>
<name>A0AAN7UEP6_9PEZI</name>
<accession>A0AAN7UEP6</accession>
<dbReference type="Pfam" id="PF20150">
    <property type="entry name" value="2EXR"/>
    <property type="match status" value="1"/>
</dbReference>
<protein>
    <recommendedName>
        <fullName evidence="1">2EXR domain-containing protein</fullName>
    </recommendedName>
</protein>
<proteinExistence type="predicted"/>
<keyword evidence="3" id="KW-1185">Reference proteome</keyword>
<dbReference type="AlphaFoldDB" id="A0AAN7UEP6"/>
<dbReference type="EMBL" id="JAWHQM010000017">
    <property type="protein sequence ID" value="KAK5630895.1"/>
    <property type="molecule type" value="Genomic_DNA"/>
</dbReference>
<organism evidence="2 3">
    <name type="scientific">Xylaria bambusicola</name>
    <dbReference type="NCBI Taxonomy" id="326684"/>
    <lineage>
        <taxon>Eukaryota</taxon>
        <taxon>Fungi</taxon>
        <taxon>Dikarya</taxon>
        <taxon>Ascomycota</taxon>
        <taxon>Pezizomycotina</taxon>
        <taxon>Sordariomycetes</taxon>
        <taxon>Xylariomycetidae</taxon>
        <taxon>Xylariales</taxon>
        <taxon>Xylariaceae</taxon>
        <taxon>Xylaria</taxon>
    </lineage>
</organism>